<dbReference type="InterPro" id="IPR002523">
    <property type="entry name" value="MgTranspt_CorA/ZnTranspt_ZntB"/>
</dbReference>
<keyword evidence="3 6" id="KW-1133">Transmembrane helix</keyword>
<evidence type="ECO:0000256" key="3">
    <source>
        <dbReference type="ARBA" id="ARBA00022989"/>
    </source>
</evidence>
<dbReference type="SUPFAM" id="SSF144083">
    <property type="entry name" value="Magnesium transport protein CorA, transmembrane region"/>
    <property type="match status" value="1"/>
</dbReference>
<evidence type="ECO:0000256" key="4">
    <source>
        <dbReference type="ARBA" id="ARBA00023136"/>
    </source>
</evidence>
<gene>
    <name evidence="7" type="ORF">PMG71_17870</name>
</gene>
<name>A0ABT7AWL0_9CYAN</name>
<keyword evidence="5" id="KW-0175">Coiled coil</keyword>
<evidence type="ECO:0000256" key="6">
    <source>
        <dbReference type="SAM" id="Phobius"/>
    </source>
</evidence>
<comment type="caution">
    <text evidence="7">The sequence shown here is derived from an EMBL/GenBank/DDBJ whole genome shotgun (WGS) entry which is preliminary data.</text>
</comment>
<dbReference type="Proteomes" id="UP001235303">
    <property type="component" value="Unassembled WGS sequence"/>
</dbReference>
<feature type="coiled-coil region" evidence="5">
    <location>
        <begin position="71"/>
        <end position="98"/>
    </location>
</feature>
<organism evidence="7 8">
    <name type="scientific">Roseofilum acuticapitatum BLCC-M154</name>
    <dbReference type="NCBI Taxonomy" id="3022444"/>
    <lineage>
        <taxon>Bacteria</taxon>
        <taxon>Bacillati</taxon>
        <taxon>Cyanobacteriota</taxon>
        <taxon>Cyanophyceae</taxon>
        <taxon>Desertifilales</taxon>
        <taxon>Desertifilaceae</taxon>
        <taxon>Roseofilum</taxon>
        <taxon>Roseofilum acuticapitatum</taxon>
    </lineage>
</organism>
<feature type="transmembrane region" description="Helical" evidence="6">
    <location>
        <begin position="185"/>
        <end position="204"/>
    </location>
</feature>
<dbReference type="Pfam" id="PF01544">
    <property type="entry name" value="CorA"/>
    <property type="match status" value="1"/>
</dbReference>
<comment type="subcellular location">
    <subcellularLocation>
        <location evidence="1">Membrane</location>
        <topology evidence="1">Multi-pass membrane protein</topology>
    </subcellularLocation>
</comment>
<keyword evidence="4 6" id="KW-0472">Membrane</keyword>
<reference evidence="7 8" key="1">
    <citation type="submission" date="2023-01" db="EMBL/GenBank/DDBJ databases">
        <title>Novel diversity within Roseofilum (Cyanobacteria; Desertifilaceae) from marine benthic mats with descriptions of four novel species.</title>
        <authorList>
            <person name="Wang Y."/>
            <person name="Berthold D.E."/>
            <person name="Hu J."/>
            <person name="Lefler F.W."/>
            <person name="Laughinghouse H.D. IV."/>
        </authorList>
    </citation>
    <scope>NUCLEOTIDE SEQUENCE [LARGE SCALE GENOMIC DNA]</scope>
    <source>
        <strain evidence="7 8">BLCC-M154</strain>
    </source>
</reference>
<sequence>MKLPGSWKIPEVIQNRLGQKSVGKQRAMIAEGHLLLILHHVPKPNEKERQGVFFWRDPQEKWQSSHGGMGLQPLRKHLQAYDEEVNQLSAEYEKAQQAEDYFQLLEDLAPLRLATQNLHFALQSAREGIPDDRDIIDLRDSAYEIERSLNLLHDNMKNALDYRIAQRAEQQTQISLESVRMSNRLNILVAIFFPLTATSCVFGMNLNSGISSSSILAFWFILIVSISLGLVVRRWIVTGKL</sequence>
<proteinExistence type="predicted"/>
<dbReference type="RefSeq" id="WP_283755054.1">
    <property type="nucleotide sequence ID" value="NZ_JAQOSP010000109.1"/>
</dbReference>
<evidence type="ECO:0000256" key="1">
    <source>
        <dbReference type="ARBA" id="ARBA00004141"/>
    </source>
</evidence>
<feature type="transmembrane region" description="Helical" evidence="6">
    <location>
        <begin position="216"/>
        <end position="236"/>
    </location>
</feature>
<keyword evidence="2 6" id="KW-0812">Transmembrane</keyword>
<protein>
    <submittedName>
        <fullName evidence="7">CorA family divalent cation transporter</fullName>
    </submittedName>
</protein>
<evidence type="ECO:0000256" key="2">
    <source>
        <dbReference type="ARBA" id="ARBA00022692"/>
    </source>
</evidence>
<accession>A0ABT7AWL0</accession>
<evidence type="ECO:0000313" key="7">
    <source>
        <dbReference type="EMBL" id="MDJ1171300.1"/>
    </source>
</evidence>
<evidence type="ECO:0000256" key="5">
    <source>
        <dbReference type="SAM" id="Coils"/>
    </source>
</evidence>
<keyword evidence="8" id="KW-1185">Reference proteome</keyword>
<dbReference type="Gene3D" id="1.20.58.340">
    <property type="entry name" value="Magnesium transport protein CorA, transmembrane region"/>
    <property type="match status" value="1"/>
</dbReference>
<dbReference type="EMBL" id="JAQOSP010000109">
    <property type="protein sequence ID" value="MDJ1171300.1"/>
    <property type="molecule type" value="Genomic_DNA"/>
</dbReference>
<evidence type="ECO:0000313" key="8">
    <source>
        <dbReference type="Proteomes" id="UP001235303"/>
    </source>
</evidence>
<dbReference type="InterPro" id="IPR045863">
    <property type="entry name" value="CorA_TM1_TM2"/>
</dbReference>